<dbReference type="Proteomes" id="UP001296706">
    <property type="component" value="Unassembled WGS sequence"/>
</dbReference>
<protein>
    <submittedName>
        <fullName evidence="2">Methyltransferase domain-containing protein</fullName>
    </submittedName>
</protein>
<dbReference type="Pfam" id="PF13649">
    <property type="entry name" value="Methyltransf_25"/>
    <property type="match status" value="1"/>
</dbReference>
<keyword evidence="2" id="KW-0489">Methyltransferase</keyword>
<accession>A0ABX1RDY3</accession>
<evidence type="ECO:0000259" key="1">
    <source>
        <dbReference type="Pfam" id="PF13649"/>
    </source>
</evidence>
<evidence type="ECO:0000313" key="3">
    <source>
        <dbReference type="Proteomes" id="UP001296706"/>
    </source>
</evidence>
<gene>
    <name evidence="2" type="ORF">HF577_12960</name>
</gene>
<feature type="domain" description="Methyltransferase" evidence="1">
    <location>
        <begin position="52"/>
        <end position="138"/>
    </location>
</feature>
<keyword evidence="2" id="KW-0808">Transferase</keyword>
<dbReference type="GO" id="GO:0008168">
    <property type="term" value="F:methyltransferase activity"/>
    <property type="evidence" value="ECO:0007669"/>
    <property type="project" value="UniProtKB-KW"/>
</dbReference>
<keyword evidence="3" id="KW-1185">Reference proteome</keyword>
<dbReference type="InterPro" id="IPR029063">
    <property type="entry name" value="SAM-dependent_MTases_sf"/>
</dbReference>
<dbReference type="EMBL" id="JAAXKY010000034">
    <property type="protein sequence ID" value="NMH77991.1"/>
    <property type="molecule type" value="Genomic_DNA"/>
</dbReference>
<reference evidence="2 3" key="1">
    <citation type="submission" date="2020-04" db="EMBL/GenBank/DDBJ databases">
        <authorList>
            <person name="Klaysubun C."/>
            <person name="Duangmal K."/>
            <person name="Lipun K."/>
        </authorList>
    </citation>
    <scope>NUCLEOTIDE SEQUENCE [LARGE SCALE GENOMIC DNA]</scope>
    <source>
        <strain evidence="2 3">JCM 11839</strain>
    </source>
</reference>
<organism evidence="2 3">
    <name type="scientific">Pseudonocardia xinjiangensis</name>
    <dbReference type="NCBI Taxonomy" id="75289"/>
    <lineage>
        <taxon>Bacteria</taxon>
        <taxon>Bacillati</taxon>
        <taxon>Actinomycetota</taxon>
        <taxon>Actinomycetes</taxon>
        <taxon>Pseudonocardiales</taxon>
        <taxon>Pseudonocardiaceae</taxon>
        <taxon>Pseudonocardia</taxon>
    </lineage>
</organism>
<dbReference type="InterPro" id="IPR041698">
    <property type="entry name" value="Methyltransf_25"/>
</dbReference>
<dbReference type="CDD" id="cd02440">
    <property type="entry name" value="AdoMet_MTases"/>
    <property type="match status" value="1"/>
</dbReference>
<evidence type="ECO:0000313" key="2">
    <source>
        <dbReference type="EMBL" id="NMH77991.1"/>
    </source>
</evidence>
<comment type="caution">
    <text evidence="2">The sequence shown here is derived from an EMBL/GenBank/DDBJ whole genome shotgun (WGS) entry which is preliminary data.</text>
</comment>
<dbReference type="SUPFAM" id="SSF53335">
    <property type="entry name" value="S-adenosyl-L-methionine-dependent methyltransferases"/>
    <property type="match status" value="1"/>
</dbReference>
<name>A0ABX1RDY3_9PSEU</name>
<dbReference type="GO" id="GO:0032259">
    <property type="term" value="P:methylation"/>
    <property type="evidence" value="ECO:0007669"/>
    <property type="project" value="UniProtKB-KW"/>
</dbReference>
<dbReference type="Gene3D" id="3.40.50.150">
    <property type="entry name" value="Vaccinia Virus protein VP39"/>
    <property type="match status" value="1"/>
</dbReference>
<sequence length="211" mass="21904">MTAAVFAPALAGPGVELLRSDGGSAPLDTDRWRSTAAGEDSWLLGRCHGPTLDLGCGPGRLIEGLAARGIPALGVDVAAEAVAQCHRRGAEVLHADLFDPLPGEGTWSHVLLADGNLGIGGDPVALLRRTASLIGPAGTVLVELDATEPGLWQGLARLRWDHGAGRMELSNPFPWAAAGVAALPGIARRAGLRLTMLYRGQRTFAELAGWS</sequence>
<proteinExistence type="predicted"/>
<dbReference type="RefSeq" id="WP_169396069.1">
    <property type="nucleotide sequence ID" value="NZ_BAAAJH010000018.1"/>
</dbReference>